<feature type="signal peptide" evidence="2">
    <location>
        <begin position="1"/>
        <end position="26"/>
    </location>
</feature>
<evidence type="ECO:0000256" key="2">
    <source>
        <dbReference type="SAM" id="SignalP"/>
    </source>
</evidence>
<evidence type="ECO:0000313" key="3">
    <source>
        <dbReference type="EMBL" id="XBO71103.1"/>
    </source>
</evidence>
<dbReference type="Gene3D" id="2.40.160.10">
    <property type="entry name" value="Porin"/>
    <property type="match status" value="1"/>
</dbReference>
<name>A0AAU7KJ02_9GAMM</name>
<reference evidence="3" key="1">
    <citation type="submission" date="2022-06" db="EMBL/GenBank/DDBJ databases">
        <title>A novel DMS-producing enzyme.</title>
        <authorList>
            <person name="Zhang Y."/>
        </authorList>
    </citation>
    <scope>NUCLEOTIDE SEQUENCE</scope>
    <source>
        <strain evidence="3">RT37</strain>
    </source>
</reference>
<feature type="chain" id="PRO_5043963929" evidence="2">
    <location>
        <begin position="27"/>
        <end position="434"/>
    </location>
</feature>
<gene>
    <name evidence="3" type="ORF">NFG58_21350</name>
</gene>
<accession>A0AAU7KJ02</accession>
<dbReference type="RefSeq" id="WP_348827330.1">
    <property type="nucleotide sequence ID" value="NZ_CP098827.1"/>
</dbReference>
<dbReference type="EMBL" id="CP098827">
    <property type="protein sequence ID" value="XBO71103.1"/>
    <property type="molecule type" value="Genomic_DNA"/>
</dbReference>
<dbReference type="AlphaFoldDB" id="A0AAU7KJ02"/>
<dbReference type="SUPFAM" id="SSF56935">
    <property type="entry name" value="Porins"/>
    <property type="match status" value="1"/>
</dbReference>
<proteinExistence type="predicted"/>
<dbReference type="InterPro" id="IPR023614">
    <property type="entry name" value="Porin_dom_sf"/>
</dbReference>
<keyword evidence="1" id="KW-0175">Coiled coil</keyword>
<evidence type="ECO:0000256" key="1">
    <source>
        <dbReference type="SAM" id="Coils"/>
    </source>
</evidence>
<organism evidence="3">
    <name type="scientific">Halomonas sp. RT37</name>
    <dbReference type="NCBI Taxonomy" id="2950872"/>
    <lineage>
        <taxon>Bacteria</taxon>
        <taxon>Pseudomonadati</taxon>
        <taxon>Pseudomonadota</taxon>
        <taxon>Gammaproteobacteria</taxon>
        <taxon>Oceanospirillales</taxon>
        <taxon>Halomonadaceae</taxon>
        <taxon>Halomonas</taxon>
    </lineage>
</organism>
<dbReference type="Pfam" id="PF19577">
    <property type="entry name" value="DcaP"/>
    <property type="match status" value="1"/>
</dbReference>
<protein>
    <submittedName>
        <fullName evidence="3">DcaP family trimeric outer membrane transporter</fullName>
    </submittedName>
</protein>
<keyword evidence="2" id="KW-0732">Signal</keyword>
<feature type="coiled-coil region" evidence="1">
    <location>
        <begin position="23"/>
        <end position="81"/>
    </location>
</feature>
<sequence>MSGLRSTSALLTGTGLCVLMPIVAEAQTSMQELNDLKAQIEQLKAQQQAAMQLVEQQQAQIDNLINQQASMQEDVADVSENVVKRTDSGDFLVGDTTVSFGGYIKAQAAFSDNGLSDGKANETVTAGLLRATDDDADNRVSFSARETRLSFGTSTPLGGDTMKTYIETDFYGADDEANEFVSHSYAPRLRHAYLSWGNWLAGQYWSTFMDLKGLGEIDAFSTHTGSIFVRQPQLRYTYPLDWGSLQFAVENPEDGDDDQDTPDMVARVNVDQEWGHVSAATVVRRFSLDDAEDDDSRWGAGYSLTGRFPVFEKDDLMLQANYGNLGRYMALGAYPNAKVEDGQIKMVESWGASAIYRHYWTDTLRSSIAYSATELDSNGSGDDTDSYDSFFLNLMWSPFANTTLSAEYQRYDLDEVDGDTFDLDRVQFSAKYDF</sequence>
<dbReference type="InterPro" id="IPR045748">
    <property type="entry name" value="DcaP"/>
</dbReference>